<sequence>MPPLQPFLQRRLVLLLPVLAGALLLLGVAVGQRLPQAGLEAPAPLPVSSLLPATTRVLGLSRQRDDQPAGNAIPALPLDMAAGLEGRGNLYDYARQLQYAVAAGDAQAGWTLSRIHDYCGQYLQDPQGYALDDRLLATAGGGPLQALVAARSRLGQRCHGFAPADQPGHAGIVLQRRRAAQAGHLAAEAALLAMGQPLSDDDDYRRQLVERVIQSQDPEAFLALSPAMGAVAAGDAALHDAVAGTQFTQLAWQVAACRLGMACGPDSVLMSSYCANAGICSRKPDQDFESFVFDAAVPPQGVEKMNQLINQLRRPRGVRS</sequence>
<name>A0A0R0DAK6_9GAMM</name>
<organism evidence="1 2">
    <name type="scientific">Stenotrophomonas ginsengisoli</name>
    <dbReference type="NCBI Taxonomy" id="336566"/>
    <lineage>
        <taxon>Bacteria</taxon>
        <taxon>Pseudomonadati</taxon>
        <taxon>Pseudomonadota</taxon>
        <taxon>Gammaproteobacteria</taxon>
        <taxon>Lysobacterales</taxon>
        <taxon>Lysobacteraceae</taxon>
        <taxon>Stenotrophomonas</taxon>
    </lineage>
</organism>
<dbReference type="AlphaFoldDB" id="A0A0R0DAK6"/>
<gene>
    <name evidence="1" type="ORF">ABB30_03160</name>
</gene>
<dbReference type="EMBL" id="LDJM01000008">
    <property type="protein sequence ID" value="KRG78773.1"/>
    <property type="molecule type" value="Genomic_DNA"/>
</dbReference>
<keyword evidence="2" id="KW-1185">Reference proteome</keyword>
<accession>A0A0R0DAK6</accession>
<protein>
    <submittedName>
        <fullName evidence="1">Uncharacterized protein</fullName>
    </submittedName>
</protein>
<evidence type="ECO:0000313" key="2">
    <source>
        <dbReference type="Proteomes" id="UP000050956"/>
    </source>
</evidence>
<reference evidence="1 2" key="1">
    <citation type="submission" date="2015-05" db="EMBL/GenBank/DDBJ databases">
        <title>Genome sequencing and analysis of members of genus Stenotrophomonas.</title>
        <authorList>
            <person name="Patil P.P."/>
            <person name="Midha S."/>
            <person name="Patil P.B."/>
        </authorList>
    </citation>
    <scope>NUCLEOTIDE SEQUENCE [LARGE SCALE GENOMIC DNA]</scope>
    <source>
        <strain evidence="1 2">DSM 24757</strain>
    </source>
</reference>
<dbReference type="OrthoDB" id="5974221at2"/>
<proteinExistence type="predicted"/>
<dbReference type="PATRIC" id="fig|336566.3.peg.3061"/>
<comment type="caution">
    <text evidence="1">The sequence shown here is derived from an EMBL/GenBank/DDBJ whole genome shotgun (WGS) entry which is preliminary data.</text>
</comment>
<evidence type="ECO:0000313" key="1">
    <source>
        <dbReference type="EMBL" id="KRG78773.1"/>
    </source>
</evidence>
<dbReference type="Proteomes" id="UP000050956">
    <property type="component" value="Unassembled WGS sequence"/>
</dbReference>
<dbReference type="STRING" id="336566.ABB30_03160"/>